<feature type="transmembrane region" description="Helical" evidence="2">
    <location>
        <begin position="21"/>
        <end position="40"/>
    </location>
</feature>
<dbReference type="OrthoDB" id="419352at2759"/>
<feature type="compositionally biased region" description="Basic residues" evidence="1">
    <location>
        <begin position="1344"/>
        <end position="1361"/>
    </location>
</feature>
<keyword evidence="2" id="KW-0812">Transmembrane</keyword>
<feature type="compositionally biased region" description="Basic and acidic residues" evidence="1">
    <location>
        <begin position="1317"/>
        <end position="1340"/>
    </location>
</feature>
<feature type="domain" description="Reverse transcriptase" evidence="3">
    <location>
        <begin position="358"/>
        <end position="628"/>
    </location>
</feature>
<feature type="region of interest" description="Disordered" evidence="1">
    <location>
        <begin position="1678"/>
        <end position="1722"/>
    </location>
</feature>
<keyword evidence="2" id="KW-0472">Membrane</keyword>
<dbReference type="PANTHER" id="PTHR19446">
    <property type="entry name" value="REVERSE TRANSCRIPTASES"/>
    <property type="match status" value="1"/>
</dbReference>
<feature type="region of interest" description="Disordered" evidence="1">
    <location>
        <begin position="1470"/>
        <end position="1543"/>
    </location>
</feature>
<dbReference type="Proteomes" id="UP000186817">
    <property type="component" value="Unassembled WGS sequence"/>
</dbReference>
<proteinExistence type="predicted"/>
<name>A0A1Q9DZR3_SYMMI</name>
<dbReference type="Pfam" id="PF00078">
    <property type="entry name" value="RVT_1"/>
    <property type="match status" value="1"/>
</dbReference>
<gene>
    <name evidence="4" type="primary">pol</name>
    <name evidence="4" type="ORF">AK812_SmicGene16645</name>
</gene>
<dbReference type="SUPFAM" id="SSF56672">
    <property type="entry name" value="DNA/RNA polymerases"/>
    <property type="match status" value="1"/>
</dbReference>
<dbReference type="PROSITE" id="PS50878">
    <property type="entry name" value="RT_POL"/>
    <property type="match status" value="1"/>
</dbReference>
<keyword evidence="5" id="KW-1185">Reference proteome</keyword>
<dbReference type="EMBL" id="LSRX01000320">
    <property type="protein sequence ID" value="OLQ00668.1"/>
    <property type="molecule type" value="Genomic_DNA"/>
</dbReference>
<evidence type="ECO:0000259" key="3">
    <source>
        <dbReference type="PROSITE" id="PS50878"/>
    </source>
</evidence>
<evidence type="ECO:0000313" key="5">
    <source>
        <dbReference type="Proteomes" id="UP000186817"/>
    </source>
</evidence>
<evidence type="ECO:0000313" key="4">
    <source>
        <dbReference type="EMBL" id="OLQ00668.1"/>
    </source>
</evidence>
<dbReference type="InterPro" id="IPR000477">
    <property type="entry name" value="RT_dom"/>
</dbReference>
<evidence type="ECO:0000256" key="2">
    <source>
        <dbReference type="SAM" id="Phobius"/>
    </source>
</evidence>
<comment type="caution">
    <text evidence="4">The sequence shown here is derived from an EMBL/GenBank/DDBJ whole genome shotgun (WGS) entry which is preliminary data.</text>
</comment>
<feature type="compositionally biased region" description="Basic and acidic residues" evidence="1">
    <location>
        <begin position="1518"/>
        <end position="1543"/>
    </location>
</feature>
<feature type="compositionally biased region" description="Acidic residues" evidence="1">
    <location>
        <begin position="1479"/>
        <end position="1492"/>
    </location>
</feature>
<keyword evidence="2" id="KW-1133">Transmembrane helix</keyword>
<protein>
    <submittedName>
        <fullName evidence="4">Retrovirus-related Pol polyprotein from type-2 retrotransposable element R2DM</fullName>
    </submittedName>
</protein>
<feature type="transmembrane region" description="Helical" evidence="2">
    <location>
        <begin position="157"/>
        <end position="176"/>
    </location>
</feature>
<feature type="transmembrane region" description="Helical" evidence="2">
    <location>
        <begin position="197"/>
        <end position="216"/>
    </location>
</feature>
<evidence type="ECO:0000256" key="1">
    <source>
        <dbReference type="SAM" id="MobiDB-lite"/>
    </source>
</evidence>
<reference evidence="4 5" key="1">
    <citation type="submission" date="2016-02" db="EMBL/GenBank/DDBJ databases">
        <title>Genome analysis of coral dinoflagellate symbionts highlights evolutionary adaptations to a symbiotic lifestyle.</title>
        <authorList>
            <person name="Aranda M."/>
            <person name="Li Y."/>
            <person name="Liew Y.J."/>
            <person name="Baumgarten S."/>
            <person name="Simakov O."/>
            <person name="Wilson M."/>
            <person name="Piel J."/>
            <person name="Ashoor H."/>
            <person name="Bougouffa S."/>
            <person name="Bajic V.B."/>
            <person name="Ryu T."/>
            <person name="Ravasi T."/>
            <person name="Bayer T."/>
            <person name="Micklem G."/>
            <person name="Kim H."/>
            <person name="Bhak J."/>
            <person name="Lajeunesse T.C."/>
            <person name="Voolstra C.R."/>
        </authorList>
    </citation>
    <scope>NUCLEOTIDE SEQUENCE [LARGE SCALE GENOMIC DNA]</scope>
    <source>
        <strain evidence="4 5">CCMP2467</strain>
    </source>
</reference>
<sequence>MSYHNFETLAQENKQDETRRSYWWSSLIAQLLQMLIWFYLRVRYYDLLEVYDGQVLGLCMDGWARDEDLATGQYGVAPSFDWVPVKVYECPAGSSKDECAPVANMTAFHRSRTYKTGVYCWQAWNCSSQPCDAYEKAGMRDSPFEYPELAHDQFTNLSGWVVGYTGTFIFVCWQLVEAIWKRFRGRLQLKESPAQKDILRFTWLIAAEALIFVFLFPGRQGFCEEDWSHGENIPMFWSETKRPALYEAILDNYPWSEDLAHLLESHFPAEAKPSTILKVPLDDLGRRLKWIYSTGQVIPPLGAWDGPIELFTMEELEQAISKGKRGKAVGVDGTSQEFLVGLAAVPGGKEALLRFFNKVYQEASIPADWNTALMVVIPKELFPVDPKSLRPLAMSSSVAKCYCRLLLGRTSGYLRHTGPSQCSGEGRQTAEYVFTVARVMELEAEWRRGVVMAKIDLHKAYDMVDRPALLGRLRQAMGDGPTFRSWHALLAETDAVLQTGWDCSRLQLDRGIKQGSIESPALFSYLAEQILEDTKAEFSWADRAQVFPGLALEESLFMDDGCVWAPSSAALGRKLEEWSTVLLRAGLALNPSKCKVYFSPYADKSKPVIVQGKPIPSLPSFTIMGVPFRVGASSAELLAPFVQRAKDKFWSLKHLFRARTQLKGRVQLLDRVIGNLVLWCMAALTPDAGGMQVLNSLQLQLVVWCMRVGKRAEALVYSMVGAMVDFRREFLSQQADEQTTLLDQWKTPLIGGNQLGMQTSSSDRKGAVGAQLWPNGGDTEPWAAPRHSTITSPPREIQSGPVYALASTVEEEATSLMQAEPLEGLWHELLEELRIKLEGYGKAERSQVAGHLIRLLAHRAVNSAEGYLLGHMKGRTASLTALLVAMRDDECYGCKVPAGDEKLIWLRQVWDRITKFIPEHPGSRSAEGKWPEHDMPMIIRLFMHPVPTDTPPTSPIPVEDSLEAQCATMGPGPPRKRVRVELSSGSGDRPQTVALDVPLEAGQARLSLSLTMTDTGEENSPASTLPALGGLVNEPACLFDPPLPAPAGLDLGTFGLSEVDFERLQMAWQGGEITVEDVTGEHGPYVTEQLLLQWGPPGSGPTTAVPPVGATVADTVDEPEGDDATGLFTMWWTVLLPRGSGTGVQLREEAFFPVAKRVVRYLRFGGTPEVVLASALMEQVWRRNEEDYTLMMDEFYENMGLTINVDRDRATELTAEGQAVVEWLEAEMWLEYIDVLEGATGESQQVQDARSLPTMSQGECDRWWQWAMECAPRTGRTTRSRSPRRQEDTSSEVSSLMETGRARPQPKRKSDPASGSGRDRRRADDDEGDDGRAGRGREVVRASSSRRRVQRRRHPPRPRRGPMREPAVARSRTPAGHTTTEVRRLLPRTAGRSPPMNLGDATCFWLHTLGLRDGLASNDSRALDPTEHENRMRAVNGIRPEDVVMVMAALLRTLAMFVVEASQLMMARIERGQPQGPDDTVEVEVEDPDEEMWMQTSLESSPKRRRTDNLEQLAADEQEARAQREEEDRLREQQQEDREKEEELQAKIDEALYQQHLAAKYRDWEQWEVLNCPREPPRRLRMTVALSHGEAAEQVSCSVPMARGRPVDLRVQLHEISGQVEGLGESTPSETTGWQMTEADYMRAYHAWLDGKMSDEDLERQVGSEMVAMFQAQKLVESEAGPHQGVPEGVAPMDGEGMRGLEQPPQHDGAMIPDPMVSPRGL</sequence>
<accession>A0A1Q9DZR3</accession>
<feature type="region of interest" description="Disordered" evidence="1">
    <location>
        <begin position="1273"/>
        <end position="1380"/>
    </location>
</feature>
<organism evidence="4 5">
    <name type="scientific">Symbiodinium microadriaticum</name>
    <name type="common">Dinoflagellate</name>
    <name type="synonym">Zooxanthella microadriatica</name>
    <dbReference type="NCBI Taxonomy" id="2951"/>
    <lineage>
        <taxon>Eukaryota</taxon>
        <taxon>Sar</taxon>
        <taxon>Alveolata</taxon>
        <taxon>Dinophyceae</taxon>
        <taxon>Suessiales</taxon>
        <taxon>Symbiodiniaceae</taxon>
        <taxon>Symbiodinium</taxon>
    </lineage>
</organism>
<dbReference type="CDD" id="cd22249">
    <property type="entry name" value="UDM1_RNF168_RNF169-like"/>
    <property type="match status" value="1"/>
</dbReference>
<dbReference type="CDD" id="cd01650">
    <property type="entry name" value="RT_nLTR_like"/>
    <property type="match status" value="1"/>
</dbReference>
<dbReference type="InterPro" id="IPR043502">
    <property type="entry name" value="DNA/RNA_pol_sf"/>
</dbReference>